<keyword evidence="2" id="KW-1185">Reference proteome</keyword>
<name>A0A7J7PBM0_9MAGN</name>
<accession>A0A7J7PBM0</accession>
<dbReference type="Proteomes" id="UP000541444">
    <property type="component" value="Unassembled WGS sequence"/>
</dbReference>
<protein>
    <submittedName>
        <fullName evidence="1">Uncharacterized protein</fullName>
    </submittedName>
</protein>
<proteinExistence type="predicted"/>
<gene>
    <name evidence="1" type="ORF">GIB67_026514</name>
</gene>
<dbReference type="OrthoDB" id="1894803at2759"/>
<comment type="caution">
    <text evidence="1">The sequence shown here is derived from an EMBL/GenBank/DDBJ whole genome shotgun (WGS) entry which is preliminary data.</text>
</comment>
<organism evidence="1 2">
    <name type="scientific">Kingdonia uniflora</name>
    <dbReference type="NCBI Taxonomy" id="39325"/>
    <lineage>
        <taxon>Eukaryota</taxon>
        <taxon>Viridiplantae</taxon>
        <taxon>Streptophyta</taxon>
        <taxon>Embryophyta</taxon>
        <taxon>Tracheophyta</taxon>
        <taxon>Spermatophyta</taxon>
        <taxon>Magnoliopsida</taxon>
        <taxon>Ranunculales</taxon>
        <taxon>Circaeasteraceae</taxon>
        <taxon>Kingdonia</taxon>
    </lineage>
</organism>
<dbReference type="AlphaFoldDB" id="A0A7J7PBM0"/>
<reference evidence="1 2" key="1">
    <citation type="journal article" date="2020" name="IScience">
        <title>Genome Sequencing of the Endangered Kingdonia uniflora (Circaeasteraceae, Ranunculales) Reveals Potential Mechanisms of Evolutionary Specialization.</title>
        <authorList>
            <person name="Sun Y."/>
            <person name="Deng T."/>
            <person name="Zhang A."/>
            <person name="Moore M.J."/>
            <person name="Landis J.B."/>
            <person name="Lin N."/>
            <person name="Zhang H."/>
            <person name="Zhang X."/>
            <person name="Huang J."/>
            <person name="Zhang X."/>
            <person name="Sun H."/>
            <person name="Wang H."/>
        </authorList>
    </citation>
    <scope>NUCLEOTIDE SEQUENCE [LARGE SCALE GENOMIC DNA]</scope>
    <source>
        <strain evidence="1">TB1705</strain>
        <tissue evidence="1">Leaf</tissue>
    </source>
</reference>
<evidence type="ECO:0000313" key="2">
    <source>
        <dbReference type="Proteomes" id="UP000541444"/>
    </source>
</evidence>
<sequence length="220" mass="25422">MIWTRLPNMTEVLLFFFPVPRFGYRSHDRGCHHWICATSSVLVLRVLWGWSPYSQGRGRYHIDHRTIETITWESWFDSAVSKTEDILNTKLISRKRIPLQVPNGNCEYYLGDRCWRQVTGVVRIPLDPPLNMSPHINLVALHGMRQAGAGITPVVVASASVHSLSQDFSLPGEAEEPDLGWHMEWTRQRERLPIARLRDPLPMSSSYDAEELWHLTHGMR</sequence>
<evidence type="ECO:0000313" key="1">
    <source>
        <dbReference type="EMBL" id="KAF6176827.1"/>
    </source>
</evidence>
<dbReference type="EMBL" id="JACGCM010000032">
    <property type="protein sequence ID" value="KAF6176827.1"/>
    <property type="molecule type" value="Genomic_DNA"/>
</dbReference>